<dbReference type="HOGENOM" id="CLU_049215_2_1_3"/>
<evidence type="ECO:0000313" key="5">
    <source>
        <dbReference type="Proteomes" id="UP000010478"/>
    </source>
</evidence>
<evidence type="ECO:0000313" key="4">
    <source>
        <dbReference type="EMBL" id="AFZ08372.1"/>
    </source>
</evidence>
<evidence type="ECO:0000256" key="1">
    <source>
        <dbReference type="ARBA" id="ARBA00022988"/>
    </source>
</evidence>
<reference evidence="4 5" key="1">
    <citation type="submission" date="2012-05" db="EMBL/GenBank/DDBJ databases">
        <title>Finished chromosome of genome of Oscillatoria sp. PCC 7112.</title>
        <authorList>
            <consortium name="US DOE Joint Genome Institute"/>
            <person name="Gugger M."/>
            <person name="Coursin T."/>
            <person name="Rippka R."/>
            <person name="Tandeau De Marsac N."/>
            <person name="Huntemann M."/>
            <person name="Wei C.-L."/>
            <person name="Han J."/>
            <person name="Detter J.C."/>
            <person name="Han C."/>
            <person name="Tapia R."/>
            <person name="Davenport K."/>
            <person name="Daligault H."/>
            <person name="Erkkila T."/>
            <person name="Gu W."/>
            <person name="Munk A.C.C."/>
            <person name="Teshima H."/>
            <person name="Xu Y."/>
            <person name="Chain P."/>
            <person name="Chen A."/>
            <person name="Krypides N."/>
            <person name="Mavromatis K."/>
            <person name="Markowitz V."/>
            <person name="Szeto E."/>
            <person name="Ivanova N."/>
            <person name="Mikhailova N."/>
            <person name="Ovchinnikova G."/>
            <person name="Pagani I."/>
            <person name="Pati A."/>
            <person name="Goodwin L."/>
            <person name="Peters L."/>
            <person name="Pitluck S."/>
            <person name="Woyke T."/>
            <person name="Kerfeld C."/>
        </authorList>
    </citation>
    <scope>NUCLEOTIDE SEQUENCE [LARGE SCALE GENOMIC DNA]</scope>
    <source>
        <strain evidence="4 5">PCC 7112</strain>
    </source>
</reference>
<dbReference type="Gene3D" id="1.10.4190.10">
    <property type="entry name" value="Urease accessory protein UreF"/>
    <property type="match status" value="1"/>
</dbReference>
<dbReference type="KEGG" id="oni:Osc7112_4039"/>
<comment type="similarity">
    <text evidence="3">Belongs to the UreF family.</text>
</comment>
<protein>
    <recommendedName>
        <fullName evidence="3">Urease accessory protein UreF</fullName>
    </recommendedName>
</protein>
<dbReference type="RefSeq" id="WP_015177619.1">
    <property type="nucleotide sequence ID" value="NC_019729.1"/>
</dbReference>
<dbReference type="PIRSF" id="PIRSF009467">
    <property type="entry name" value="Ureas_acces_UreF"/>
    <property type="match status" value="1"/>
</dbReference>
<accession>K9VLJ6</accession>
<evidence type="ECO:0000256" key="2">
    <source>
        <dbReference type="ARBA" id="ARBA00023186"/>
    </source>
</evidence>
<dbReference type="PANTHER" id="PTHR33620">
    <property type="entry name" value="UREASE ACCESSORY PROTEIN F"/>
    <property type="match status" value="1"/>
</dbReference>
<gene>
    <name evidence="3" type="primary">ureF</name>
    <name evidence="4" type="ORF">Osc7112_4039</name>
</gene>
<dbReference type="AlphaFoldDB" id="K9VLJ6"/>
<name>K9VLJ6_9CYAN</name>
<organism evidence="4 5">
    <name type="scientific">Phormidium nigroviride PCC 7112</name>
    <dbReference type="NCBI Taxonomy" id="179408"/>
    <lineage>
        <taxon>Bacteria</taxon>
        <taxon>Bacillati</taxon>
        <taxon>Cyanobacteriota</taxon>
        <taxon>Cyanophyceae</taxon>
        <taxon>Oscillatoriophycideae</taxon>
        <taxon>Oscillatoriales</taxon>
        <taxon>Oscillatoriaceae</taxon>
        <taxon>Phormidium</taxon>
    </lineage>
</organism>
<dbReference type="eggNOG" id="COG0830">
    <property type="taxonomic scope" value="Bacteria"/>
</dbReference>
<dbReference type="InterPro" id="IPR002639">
    <property type="entry name" value="UreF"/>
</dbReference>
<keyword evidence="2 3" id="KW-0143">Chaperone</keyword>
<comment type="function">
    <text evidence="3">Required for maturation of urease via the functional incorporation of the urease nickel metallocenter.</text>
</comment>
<dbReference type="PATRIC" id="fig|179408.3.peg.4972"/>
<dbReference type="OrthoDB" id="9798772at2"/>
<evidence type="ECO:0000256" key="3">
    <source>
        <dbReference type="HAMAP-Rule" id="MF_01385"/>
    </source>
</evidence>
<dbReference type="EMBL" id="CP003614">
    <property type="protein sequence ID" value="AFZ08372.1"/>
    <property type="molecule type" value="Genomic_DNA"/>
</dbReference>
<dbReference type="Pfam" id="PF01730">
    <property type="entry name" value="UreF"/>
    <property type="match status" value="1"/>
</dbReference>
<dbReference type="GO" id="GO:0016151">
    <property type="term" value="F:nickel cation binding"/>
    <property type="evidence" value="ECO:0007669"/>
    <property type="project" value="UniProtKB-UniRule"/>
</dbReference>
<keyword evidence="1 3" id="KW-0996">Nickel insertion</keyword>
<dbReference type="Proteomes" id="UP000010478">
    <property type="component" value="Chromosome"/>
</dbReference>
<keyword evidence="5" id="KW-1185">Reference proteome</keyword>
<sequence length="237" mass="25822" precursor="true">MNNQLLSLLQLAFAPVGAYSYSEGIESLVETGAIDSEITLRNWLENSLQFGAVRVEAAVVVRALRAAQMGDLTALNYWNAWATAAKETEELRLQSWQMGRTLVRLLLDLREAKLSGRESPVASGLTTSVKDLVEFGSNQCNFAIGFGIAAANWQIEEEAAVLGYLYSWAANLASAGVKLIPLGQTSGQQLLLDLQSQISCTAREVLQLEDDDLGSCSWGLGLASMAHETQYTRLFRS</sequence>
<keyword evidence="3" id="KW-0963">Cytoplasm</keyword>
<dbReference type="PANTHER" id="PTHR33620:SF1">
    <property type="entry name" value="UREASE ACCESSORY PROTEIN F"/>
    <property type="match status" value="1"/>
</dbReference>
<dbReference type="STRING" id="179408.Osc7112_4039"/>
<proteinExistence type="inferred from homology"/>
<dbReference type="GO" id="GO:0005737">
    <property type="term" value="C:cytoplasm"/>
    <property type="evidence" value="ECO:0007669"/>
    <property type="project" value="UniProtKB-SubCell"/>
</dbReference>
<dbReference type="HAMAP" id="MF_01385">
    <property type="entry name" value="UreF"/>
    <property type="match status" value="1"/>
</dbReference>
<dbReference type="InterPro" id="IPR038277">
    <property type="entry name" value="UreF_sf"/>
</dbReference>
<comment type="subcellular location">
    <subcellularLocation>
        <location evidence="3">Cytoplasm</location>
    </subcellularLocation>
</comment>
<comment type="subunit">
    <text evidence="3">UreD, UreF and UreG form a complex that acts as a GTP-hydrolysis-dependent molecular chaperone, activating the urease apoprotein by helping to assemble the nickel containing metallocenter of UreC. The UreE protein probably delivers the nickel.</text>
</comment>